<dbReference type="GO" id="GO:0046872">
    <property type="term" value="F:metal ion binding"/>
    <property type="evidence" value="ECO:0007669"/>
    <property type="project" value="UniProtKB-UniRule"/>
</dbReference>
<dbReference type="InterPro" id="IPR017221">
    <property type="entry name" value="DUF34/NIF3_bac"/>
</dbReference>
<feature type="binding site" evidence="5">
    <location>
        <position position="107"/>
    </location>
    <ligand>
        <name>a divalent metal cation</name>
        <dbReference type="ChEBI" id="CHEBI:60240"/>
        <label>1</label>
    </ligand>
</feature>
<feature type="binding site" evidence="5">
    <location>
        <position position="69"/>
    </location>
    <ligand>
        <name>a divalent metal cation</name>
        <dbReference type="ChEBI" id="CHEBI:60240"/>
        <label>1</label>
    </ligand>
</feature>
<dbReference type="EMBL" id="LYVF01000047">
    <property type="protein sequence ID" value="OAT85822.1"/>
    <property type="molecule type" value="Genomic_DNA"/>
</dbReference>
<feature type="binding site" evidence="5">
    <location>
        <position position="68"/>
    </location>
    <ligand>
        <name>a divalent metal cation</name>
        <dbReference type="ChEBI" id="CHEBI:60240"/>
        <label>1</label>
    </ligand>
</feature>
<dbReference type="Proteomes" id="UP000078532">
    <property type="component" value="Unassembled WGS sequence"/>
</dbReference>
<dbReference type="SUPFAM" id="SSF102705">
    <property type="entry name" value="NIF3 (NGG1p interacting factor 3)-like"/>
    <property type="match status" value="1"/>
</dbReference>
<dbReference type="PIRSF" id="PIRSF037489">
    <property type="entry name" value="UCP037489_NIF3_YqfO"/>
    <property type="match status" value="1"/>
</dbReference>
<evidence type="ECO:0000256" key="3">
    <source>
        <dbReference type="ARBA" id="ARBA00022723"/>
    </source>
</evidence>
<dbReference type="Gene3D" id="3.30.70.120">
    <property type="match status" value="1"/>
</dbReference>
<name>A0A1B7LHQ7_9FIRM</name>
<evidence type="ECO:0000256" key="4">
    <source>
        <dbReference type="PIRNR" id="PIRNR037489"/>
    </source>
</evidence>
<dbReference type="AlphaFoldDB" id="A0A1B7LHQ7"/>
<comment type="similarity">
    <text evidence="1 4">Belongs to the GTP cyclohydrolase I type 2/NIF3 family.</text>
</comment>
<dbReference type="NCBIfam" id="TIGR00486">
    <property type="entry name" value="YbgI_SA1388"/>
    <property type="match status" value="1"/>
</dbReference>
<evidence type="ECO:0000256" key="2">
    <source>
        <dbReference type="ARBA" id="ARBA00022112"/>
    </source>
</evidence>
<evidence type="ECO:0000256" key="5">
    <source>
        <dbReference type="PIRSR" id="PIRSR602678-1"/>
    </source>
</evidence>
<dbReference type="FunFam" id="3.40.1390.30:FF:000001">
    <property type="entry name" value="GTP cyclohydrolase 1 type 2"/>
    <property type="match status" value="1"/>
</dbReference>
<dbReference type="PANTHER" id="PTHR13799:SF14">
    <property type="entry name" value="GTP CYCLOHYDROLASE 1 TYPE 2 HOMOLOG"/>
    <property type="match status" value="1"/>
</dbReference>
<dbReference type="Pfam" id="PF01784">
    <property type="entry name" value="DUF34_NIF3"/>
    <property type="match status" value="1"/>
</dbReference>
<reference evidence="6 7" key="1">
    <citation type="submission" date="2016-04" db="EMBL/GenBank/DDBJ databases">
        <authorList>
            <person name="Evans L.H."/>
            <person name="Alamgir A."/>
            <person name="Owens N."/>
            <person name="Weber N.D."/>
            <person name="Virtaneva K."/>
            <person name="Barbian K."/>
            <person name="Babar A."/>
            <person name="Rosenke K."/>
        </authorList>
    </citation>
    <scope>NUCLEOTIDE SEQUENCE [LARGE SCALE GENOMIC DNA]</scope>
    <source>
        <strain evidence="6 7">LMa1</strain>
    </source>
</reference>
<proteinExistence type="inferred from homology"/>
<dbReference type="GO" id="GO:0005737">
    <property type="term" value="C:cytoplasm"/>
    <property type="evidence" value="ECO:0007669"/>
    <property type="project" value="TreeGrafter"/>
</dbReference>
<dbReference type="InterPro" id="IPR036069">
    <property type="entry name" value="DUF34/NIF3_sf"/>
</dbReference>
<evidence type="ECO:0000313" key="7">
    <source>
        <dbReference type="Proteomes" id="UP000078532"/>
    </source>
</evidence>
<evidence type="ECO:0000313" key="6">
    <source>
        <dbReference type="EMBL" id="OAT85822.1"/>
    </source>
</evidence>
<feature type="binding site" evidence="5">
    <location>
        <position position="338"/>
    </location>
    <ligand>
        <name>a divalent metal cation</name>
        <dbReference type="ChEBI" id="CHEBI:60240"/>
        <label>1</label>
    </ligand>
</feature>
<dbReference type="PANTHER" id="PTHR13799">
    <property type="entry name" value="NGG1 INTERACTING FACTOR 3"/>
    <property type="match status" value="1"/>
</dbReference>
<dbReference type="InterPro" id="IPR002678">
    <property type="entry name" value="DUF34/NIF3"/>
</dbReference>
<dbReference type="FunFam" id="3.30.70.120:FF:000006">
    <property type="entry name" value="GTP cyclohydrolase 1 type 2 homolog"/>
    <property type="match status" value="1"/>
</dbReference>
<comment type="caution">
    <text evidence="6">The sequence shown here is derived from an EMBL/GenBank/DDBJ whole genome shotgun (WGS) entry which is preliminary data.</text>
</comment>
<evidence type="ECO:0000256" key="1">
    <source>
        <dbReference type="ARBA" id="ARBA00006964"/>
    </source>
</evidence>
<keyword evidence="7" id="KW-1185">Reference proteome</keyword>
<sequence length="375" mass="39922">MPVTVNGAVISNLVEELAPLELAEEWDNSGWQLGDPGASVRRVLLALDVDQDVCREARARDVQLIVSHHPLFFKGIKQIRLDRPAGVLVAELLRAGIGVYAAHTNLDSARRGVNDVLAAGLELRETAVLKPGGRERYLKLAVFVPADHAEAVKRTLGDAGAGWIGNYSHCTFAAPGTGTFLPLTGTNPYTGRVGQLAEVAEVRLETILPASIAGRVIEAMLAVHPYEEVAYDLYPLANRVKPTAGLGRTGMLPQALPLADFAGRVRGILSLPGLRWGGAANRAVRRVALCGGAGAGLWPEALAAGADVLVTGDVGYHAARDMLAAGMAFIDAGHYGTEKVILPALRDYLAQRCREKELPVEFMVSEAQADPFSFS</sequence>
<feature type="binding site" evidence="5">
    <location>
        <position position="334"/>
    </location>
    <ligand>
        <name>a divalent metal cation</name>
        <dbReference type="ChEBI" id="CHEBI:60240"/>
        <label>1</label>
    </ligand>
</feature>
<accession>A0A1B7LHQ7</accession>
<gene>
    <name evidence="6" type="ORF">A6M21_04900</name>
</gene>
<dbReference type="InterPro" id="IPR015867">
    <property type="entry name" value="N-reg_PII/ATP_PRibTrfase_C"/>
</dbReference>
<organism evidence="6 7">
    <name type="scientific">Desulfotomaculum copahuensis</name>
    <dbReference type="NCBI Taxonomy" id="1838280"/>
    <lineage>
        <taxon>Bacteria</taxon>
        <taxon>Bacillati</taxon>
        <taxon>Bacillota</taxon>
        <taxon>Clostridia</taxon>
        <taxon>Eubacteriales</taxon>
        <taxon>Desulfotomaculaceae</taxon>
        <taxon>Desulfotomaculum</taxon>
    </lineage>
</organism>
<dbReference type="STRING" id="1838280.A6M21_04900"/>
<protein>
    <recommendedName>
        <fullName evidence="2 4">GTP cyclohydrolase 1 type 2 homolog</fullName>
    </recommendedName>
</protein>
<dbReference type="Gene3D" id="3.40.1390.30">
    <property type="entry name" value="NIF3 (NGG1p interacting factor 3)-like"/>
    <property type="match status" value="1"/>
</dbReference>
<keyword evidence="3 4" id="KW-0479">Metal-binding</keyword>